<feature type="compositionally biased region" description="Basic and acidic residues" evidence="1">
    <location>
        <begin position="37"/>
        <end position="54"/>
    </location>
</feature>
<dbReference type="GO" id="GO:0003676">
    <property type="term" value="F:nucleic acid binding"/>
    <property type="evidence" value="ECO:0007669"/>
    <property type="project" value="InterPro"/>
</dbReference>
<reference evidence="3" key="1">
    <citation type="submission" date="2025-08" db="UniProtKB">
        <authorList>
            <consortium name="RefSeq"/>
        </authorList>
    </citation>
    <scope>IDENTIFICATION</scope>
    <source>
        <tissue evidence="3">Leaf</tissue>
    </source>
</reference>
<protein>
    <submittedName>
        <fullName evidence="3">Uncharacterized protein LOC115732715</fullName>
    </submittedName>
</protein>
<name>A0A8B8NA62_9MYRT</name>
<dbReference type="Proteomes" id="UP000827889">
    <property type="component" value="Chromosome 7"/>
</dbReference>
<keyword evidence="2" id="KW-1185">Reference proteome</keyword>
<dbReference type="KEGG" id="rarg:115732715"/>
<evidence type="ECO:0000256" key="1">
    <source>
        <dbReference type="SAM" id="MobiDB-lite"/>
    </source>
</evidence>
<accession>A0A8B8NA62</accession>
<dbReference type="GO" id="GO:0008270">
    <property type="term" value="F:zinc ion binding"/>
    <property type="evidence" value="ECO:0007669"/>
    <property type="project" value="UniProtKB-KW"/>
</dbReference>
<evidence type="ECO:0000313" key="3">
    <source>
        <dbReference type="RefSeq" id="XP_030519258.2"/>
    </source>
</evidence>
<proteinExistence type="predicted"/>
<dbReference type="RefSeq" id="XP_030519258.2">
    <property type="nucleotide sequence ID" value="XM_030663398.2"/>
</dbReference>
<dbReference type="AlphaFoldDB" id="A0A8B8NA62"/>
<organism evidence="2 3">
    <name type="scientific">Rhodamnia argentea</name>
    <dbReference type="NCBI Taxonomy" id="178133"/>
    <lineage>
        <taxon>Eukaryota</taxon>
        <taxon>Viridiplantae</taxon>
        <taxon>Streptophyta</taxon>
        <taxon>Embryophyta</taxon>
        <taxon>Tracheophyta</taxon>
        <taxon>Spermatophyta</taxon>
        <taxon>Magnoliopsida</taxon>
        <taxon>eudicotyledons</taxon>
        <taxon>Gunneridae</taxon>
        <taxon>Pentapetalae</taxon>
        <taxon>rosids</taxon>
        <taxon>malvids</taxon>
        <taxon>Myrtales</taxon>
        <taxon>Myrtaceae</taxon>
        <taxon>Myrtoideae</taxon>
        <taxon>Myrteae</taxon>
        <taxon>Australasian group</taxon>
        <taxon>Rhodamnia</taxon>
    </lineage>
</organism>
<dbReference type="GeneID" id="115732715"/>
<evidence type="ECO:0000313" key="2">
    <source>
        <dbReference type="Proteomes" id="UP000827889"/>
    </source>
</evidence>
<feature type="region of interest" description="Disordered" evidence="1">
    <location>
        <begin position="1"/>
        <end position="93"/>
    </location>
</feature>
<sequence>MSSRSELLANYRKRGRSKKAITFDSGDVPRGSRGRPSRGEEDTRAESRESREESQQQGAQDNVAEVVEPKGDGGYTFAQFRKAKPPTYDGKTDPLAAERWIRKIEGIFRVEEVPEEKKVDFATQYLEGEAE</sequence>
<gene>
    <name evidence="3" type="primary">LOC115732715</name>
</gene>